<organism evidence="1 2">
    <name type="scientific">Periplaneta americana</name>
    <name type="common">American cockroach</name>
    <name type="synonym">Blatta americana</name>
    <dbReference type="NCBI Taxonomy" id="6978"/>
    <lineage>
        <taxon>Eukaryota</taxon>
        <taxon>Metazoa</taxon>
        <taxon>Ecdysozoa</taxon>
        <taxon>Arthropoda</taxon>
        <taxon>Hexapoda</taxon>
        <taxon>Insecta</taxon>
        <taxon>Pterygota</taxon>
        <taxon>Neoptera</taxon>
        <taxon>Polyneoptera</taxon>
        <taxon>Dictyoptera</taxon>
        <taxon>Blattodea</taxon>
        <taxon>Blattoidea</taxon>
        <taxon>Blattidae</taxon>
        <taxon>Blattinae</taxon>
        <taxon>Periplaneta</taxon>
    </lineage>
</organism>
<proteinExistence type="predicted"/>
<dbReference type="PANTHER" id="PTHR47326:SF1">
    <property type="entry name" value="HTH PSQ-TYPE DOMAIN-CONTAINING PROTEIN"/>
    <property type="match status" value="1"/>
</dbReference>
<dbReference type="InterPro" id="IPR036397">
    <property type="entry name" value="RNaseH_sf"/>
</dbReference>
<reference evidence="1 2" key="1">
    <citation type="journal article" date="2022" name="Allergy">
        <title>Genome assembly and annotation of Periplaneta americana reveal a comprehensive cockroach allergen profile.</title>
        <authorList>
            <person name="Wang L."/>
            <person name="Xiong Q."/>
            <person name="Saelim N."/>
            <person name="Wang L."/>
            <person name="Nong W."/>
            <person name="Wan A.T."/>
            <person name="Shi M."/>
            <person name="Liu X."/>
            <person name="Cao Q."/>
            <person name="Hui J.H.L."/>
            <person name="Sookrung N."/>
            <person name="Leung T.F."/>
            <person name="Tungtrongchitr A."/>
            <person name="Tsui S.K.W."/>
        </authorList>
    </citation>
    <scope>NUCLEOTIDE SEQUENCE [LARGE SCALE GENOMIC DNA]</scope>
    <source>
        <strain evidence="1">PWHHKU_190912</strain>
    </source>
</reference>
<evidence type="ECO:0000313" key="2">
    <source>
        <dbReference type="Proteomes" id="UP001148838"/>
    </source>
</evidence>
<sequence length="81" mass="9498">MSDEAHFHLSDCVNKQNFRYWRDEQPCDVWEKPLHSPKVTVWCVVSALGIIGPYFFVEGGRTVTVTSERYQQMFTMLEIPD</sequence>
<evidence type="ECO:0000313" key="1">
    <source>
        <dbReference type="EMBL" id="KAJ4437793.1"/>
    </source>
</evidence>
<dbReference type="Gene3D" id="3.30.420.10">
    <property type="entry name" value="Ribonuclease H-like superfamily/Ribonuclease H"/>
    <property type="match status" value="1"/>
</dbReference>
<keyword evidence="2" id="KW-1185">Reference proteome</keyword>
<name>A0ABQ8SVB2_PERAM</name>
<dbReference type="Proteomes" id="UP001148838">
    <property type="component" value="Unassembled WGS sequence"/>
</dbReference>
<gene>
    <name evidence="1" type="ORF">ANN_13731</name>
</gene>
<protein>
    <submittedName>
        <fullName evidence="1">Uncharacterized protein</fullName>
    </submittedName>
</protein>
<comment type="caution">
    <text evidence="1">The sequence shown here is derived from an EMBL/GenBank/DDBJ whole genome shotgun (WGS) entry which is preliminary data.</text>
</comment>
<dbReference type="EMBL" id="JAJSOF020000019">
    <property type="protein sequence ID" value="KAJ4437793.1"/>
    <property type="molecule type" value="Genomic_DNA"/>
</dbReference>
<dbReference type="PANTHER" id="PTHR47326">
    <property type="entry name" value="TRANSPOSABLE ELEMENT TC3 TRANSPOSASE-LIKE PROTEIN"/>
    <property type="match status" value="1"/>
</dbReference>
<accession>A0ABQ8SVB2</accession>